<accession>A0A0C6P876</accession>
<dbReference type="PANTHER" id="PTHR35011">
    <property type="entry name" value="2,3-DIKETO-L-GULONATE TRAP TRANSPORTER SMALL PERMEASE PROTEIN YIAM"/>
    <property type="match status" value="1"/>
</dbReference>
<organism evidence="11 12">
    <name type="scientific">Bordetella bronchiseptica 253</name>
    <dbReference type="NCBI Taxonomy" id="568707"/>
    <lineage>
        <taxon>Bacteria</taxon>
        <taxon>Pseudomonadati</taxon>
        <taxon>Pseudomonadota</taxon>
        <taxon>Betaproteobacteria</taxon>
        <taxon>Burkholderiales</taxon>
        <taxon>Alcaligenaceae</taxon>
        <taxon>Bordetella</taxon>
    </lineage>
</organism>
<dbReference type="Pfam" id="PF04290">
    <property type="entry name" value="DctQ"/>
    <property type="match status" value="1"/>
</dbReference>
<dbReference type="InterPro" id="IPR007387">
    <property type="entry name" value="TRAP_DctQ"/>
</dbReference>
<dbReference type="GO" id="GO:0022857">
    <property type="term" value="F:transmembrane transporter activity"/>
    <property type="evidence" value="ECO:0007669"/>
    <property type="project" value="UniProtKB-UniRule"/>
</dbReference>
<evidence type="ECO:0000256" key="7">
    <source>
        <dbReference type="ARBA" id="ARBA00023136"/>
    </source>
</evidence>
<proteinExistence type="inferred from homology"/>
<evidence type="ECO:0000256" key="8">
    <source>
        <dbReference type="ARBA" id="ARBA00038436"/>
    </source>
</evidence>
<evidence type="ECO:0000256" key="1">
    <source>
        <dbReference type="ARBA" id="ARBA00004429"/>
    </source>
</evidence>
<dbReference type="KEGG" id="bbh:BN112_2387"/>
<keyword evidence="2 9" id="KW-0813">Transport</keyword>
<keyword evidence="6 9" id="KW-1133">Transmembrane helix</keyword>
<dbReference type="GeneID" id="56480270"/>
<keyword evidence="4 9" id="KW-0997">Cell inner membrane</keyword>
<dbReference type="EMBL" id="HE965806">
    <property type="protein sequence ID" value="CCJ54304.1"/>
    <property type="molecule type" value="Genomic_DNA"/>
</dbReference>
<dbReference type="Proteomes" id="UP000007564">
    <property type="component" value="Chromosome"/>
</dbReference>
<dbReference type="GO" id="GO:0015740">
    <property type="term" value="P:C4-dicarboxylate transport"/>
    <property type="evidence" value="ECO:0007669"/>
    <property type="project" value="TreeGrafter"/>
</dbReference>
<comment type="subunit">
    <text evidence="9">The complex comprises the extracytoplasmic solute receptor protein and the two transmembrane proteins.</text>
</comment>
<dbReference type="PANTHER" id="PTHR35011:SF10">
    <property type="entry name" value="TRAP TRANSPORTER SMALL PERMEASE PROTEIN"/>
    <property type="match status" value="1"/>
</dbReference>
<evidence type="ECO:0000313" key="11">
    <source>
        <dbReference type="EMBL" id="CCJ54304.1"/>
    </source>
</evidence>
<dbReference type="GO" id="GO:0005886">
    <property type="term" value="C:plasma membrane"/>
    <property type="evidence" value="ECO:0007669"/>
    <property type="project" value="UniProtKB-SubCell"/>
</dbReference>
<evidence type="ECO:0000256" key="6">
    <source>
        <dbReference type="ARBA" id="ARBA00022989"/>
    </source>
</evidence>
<name>A0A0C6P876_BORBO</name>
<dbReference type="RefSeq" id="WP_003808807.1">
    <property type="nucleotide sequence ID" value="NC_019382.1"/>
</dbReference>
<feature type="transmembrane region" description="Helical" evidence="9">
    <location>
        <begin position="51"/>
        <end position="69"/>
    </location>
</feature>
<reference evidence="11 12" key="1">
    <citation type="journal article" date="2012" name="BMC Genomics">
        <title>Comparative genomics of the classical Bordetella subspecies: the evolution and exchange of virulence-associated diversity amongst closely related pathogens.</title>
        <authorList>
            <person name="Park J."/>
            <person name="Zhang Y."/>
            <person name="Buboltz A.M."/>
            <person name="Zhang X."/>
            <person name="Schuster S.C."/>
            <person name="Ahuja U."/>
            <person name="Liu M."/>
            <person name="Miller J.F."/>
            <person name="Sebaihia M."/>
            <person name="Bentley S.D."/>
            <person name="Parkhill J."/>
            <person name="Harvill E.T."/>
        </authorList>
    </citation>
    <scope>NUCLEOTIDE SEQUENCE [LARGE SCALE GENOMIC DNA]</scope>
    <source>
        <strain evidence="11 12">253</strain>
    </source>
</reference>
<comment type="similarity">
    <text evidence="8 9">Belongs to the TRAP transporter small permease family.</text>
</comment>
<feature type="transmembrane region" description="Helical" evidence="9">
    <location>
        <begin position="12"/>
        <end position="31"/>
    </location>
</feature>
<evidence type="ECO:0000256" key="9">
    <source>
        <dbReference type="RuleBase" id="RU369079"/>
    </source>
</evidence>
<protein>
    <recommendedName>
        <fullName evidence="9">TRAP transporter small permease protein</fullName>
    </recommendedName>
</protein>
<comment type="function">
    <text evidence="9">Part of the tripartite ATP-independent periplasmic (TRAP) transport system.</text>
</comment>
<keyword evidence="3" id="KW-1003">Cell membrane</keyword>
<dbReference type="OrthoDB" id="6160477at2"/>
<evidence type="ECO:0000256" key="2">
    <source>
        <dbReference type="ARBA" id="ARBA00022448"/>
    </source>
</evidence>
<sequence>MLTLLRRLGQAWDTVELMVGGVFLTLSVILIVAEIAGRNLFGVSMVGADEIASYMVIWSVFFTASIAAKKNMHIRIDVIFTLASPAVGRMLDIFGSLMSAAFAAYLTYSGMVLVHDSWIFGETTMTMLRLPLWVPQLIMPIGGFLLTVRLVQRVVHLLKTPASALVSEAVHSPTA</sequence>
<evidence type="ECO:0000256" key="5">
    <source>
        <dbReference type="ARBA" id="ARBA00022692"/>
    </source>
</evidence>
<dbReference type="AlphaFoldDB" id="A0A0C6P876"/>
<comment type="subcellular location">
    <subcellularLocation>
        <location evidence="1 9">Cell inner membrane</location>
        <topology evidence="1 9">Multi-pass membrane protein</topology>
    </subcellularLocation>
</comment>
<evidence type="ECO:0000256" key="3">
    <source>
        <dbReference type="ARBA" id="ARBA00022475"/>
    </source>
</evidence>
<keyword evidence="7 9" id="KW-0472">Membrane</keyword>
<feature type="transmembrane region" description="Helical" evidence="9">
    <location>
        <begin position="90"/>
        <end position="113"/>
    </location>
</feature>
<evidence type="ECO:0000259" key="10">
    <source>
        <dbReference type="Pfam" id="PF04290"/>
    </source>
</evidence>
<feature type="transmembrane region" description="Helical" evidence="9">
    <location>
        <begin position="133"/>
        <end position="151"/>
    </location>
</feature>
<dbReference type="HOGENOM" id="CLU_086356_2_3_4"/>
<keyword evidence="5 9" id="KW-0812">Transmembrane</keyword>
<evidence type="ECO:0000256" key="4">
    <source>
        <dbReference type="ARBA" id="ARBA00022519"/>
    </source>
</evidence>
<evidence type="ECO:0000313" key="12">
    <source>
        <dbReference type="Proteomes" id="UP000007564"/>
    </source>
</evidence>
<dbReference type="InterPro" id="IPR055348">
    <property type="entry name" value="DctQ"/>
</dbReference>
<feature type="domain" description="Tripartite ATP-independent periplasmic transporters DctQ component" evidence="10">
    <location>
        <begin position="28"/>
        <end position="159"/>
    </location>
</feature>
<gene>
    <name evidence="11" type="ORF">BN112_2387</name>
</gene>